<accession>D0LYF6</accession>
<dbReference type="Pfam" id="PF02954">
    <property type="entry name" value="HTH_8"/>
    <property type="match status" value="1"/>
</dbReference>
<organism evidence="9 10">
    <name type="scientific">Haliangium ochraceum (strain DSM 14365 / JCM 11303 / SMP-2)</name>
    <dbReference type="NCBI Taxonomy" id="502025"/>
    <lineage>
        <taxon>Bacteria</taxon>
        <taxon>Pseudomonadati</taxon>
        <taxon>Myxococcota</taxon>
        <taxon>Polyangia</taxon>
        <taxon>Haliangiales</taxon>
        <taxon>Kofleriaceae</taxon>
        <taxon>Haliangium</taxon>
    </lineage>
</organism>
<protein>
    <submittedName>
        <fullName evidence="9">Two component, sigma54 specific, transcriptional regulator, Fis family</fullName>
    </submittedName>
</protein>
<evidence type="ECO:0000256" key="6">
    <source>
        <dbReference type="PROSITE-ProRule" id="PRU00169"/>
    </source>
</evidence>
<dbReference type="SUPFAM" id="SSF52172">
    <property type="entry name" value="CheY-like"/>
    <property type="match status" value="1"/>
</dbReference>
<dbReference type="Gene3D" id="3.40.50.2300">
    <property type="match status" value="1"/>
</dbReference>
<dbReference type="PROSITE" id="PS50045">
    <property type="entry name" value="SIGMA54_INTERACT_4"/>
    <property type="match status" value="1"/>
</dbReference>
<dbReference type="PROSITE" id="PS00688">
    <property type="entry name" value="SIGMA54_INTERACT_3"/>
    <property type="match status" value="1"/>
</dbReference>
<dbReference type="InterPro" id="IPR025943">
    <property type="entry name" value="Sigma_54_int_dom_ATP-bd_2"/>
</dbReference>
<dbReference type="InterPro" id="IPR002197">
    <property type="entry name" value="HTH_Fis"/>
</dbReference>
<dbReference type="InterPro" id="IPR058031">
    <property type="entry name" value="AAA_lid_NorR"/>
</dbReference>
<dbReference type="PROSITE" id="PS50110">
    <property type="entry name" value="RESPONSE_REGULATORY"/>
    <property type="match status" value="1"/>
</dbReference>
<keyword evidence="3" id="KW-0805">Transcription regulation</keyword>
<dbReference type="CDD" id="cd00009">
    <property type="entry name" value="AAA"/>
    <property type="match status" value="1"/>
</dbReference>
<keyword evidence="1" id="KW-0547">Nucleotide-binding</keyword>
<dbReference type="InterPro" id="IPR002078">
    <property type="entry name" value="Sigma_54_int"/>
</dbReference>
<keyword evidence="6" id="KW-0597">Phosphoprotein</keyword>
<dbReference type="OrthoDB" id="9763792at2"/>
<evidence type="ECO:0000256" key="5">
    <source>
        <dbReference type="ARBA" id="ARBA00023163"/>
    </source>
</evidence>
<keyword evidence="5" id="KW-0804">Transcription</keyword>
<dbReference type="GO" id="GO:0000160">
    <property type="term" value="P:phosphorelay signal transduction system"/>
    <property type="evidence" value="ECO:0007669"/>
    <property type="project" value="InterPro"/>
</dbReference>
<gene>
    <name evidence="9" type="ordered locus">Hoch_5338</name>
</gene>
<dbReference type="SMART" id="SM00448">
    <property type="entry name" value="REC"/>
    <property type="match status" value="1"/>
</dbReference>
<evidence type="ECO:0000256" key="2">
    <source>
        <dbReference type="ARBA" id="ARBA00022840"/>
    </source>
</evidence>
<evidence type="ECO:0000313" key="10">
    <source>
        <dbReference type="Proteomes" id="UP000001880"/>
    </source>
</evidence>
<dbReference type="InterPro" id="IPR025662">
    <property type="entry name" value="Sigma_54_int_dom_ATP-bd_1"/>
</dbReference>
<reference evidence="9 10" key="1">
    <citation type="journal article" date="2010" name="Stand. Genomic Sci.">
        <title>Complete genome sequence of Haliangium ochraceum type strain (SMP-2).</title>
        <authorList>
            <consortium name="US DOE Joint Genome Institute (JGI-PGF)"/>
            <person name="Ivanova N."/>
            <person name="Daum C."/>
            <person name="Lang E."/>
            <person name="Abt B."/>
            <person name="Kopitz M."/>
            <person name="Saunders E."/>
            <person name="Lapidus A."/>
            <person name="Lucas S."/>
            <person name="Glavina Del Rio T."/>
            <person name="Nolan M."/>
            <person name="Tice H."/>
            <person name="Copeland A."/>
            <person name="Cheng J.F."/>
            <person name="Chen F."/>
            <person name="Bruce D."/>
            <person name="Goodwin L."/>
            <person name="Pitluck S."/>
            <person name="Mavromatis K."/>
            <person name="Pati A."/>
            <person name="Mikhailova N."/>
            <person name="Chen A."/>
            <person name="Palaniappan K."/>
            <person name="Land M."/>
            <person name="Hauser L."/>
            <person name="Chang Y.J."/>
            <person name="Jeffries C.D."/>
            <person name="Detter J.C."/>
            <person name="Brettin T."/>
            <person name="Rohde M."/>
            <person name="Goker M."/>
            <person name="Bristow J."/>
            <person name="Markowitz V."/>
            <person name="Eisen J.A."/>
            <person name="Hugenholtz P."/>
            <person name="Kyrpides N.C."/>
            <person name="Klenk H.P."/>
        </authorList>
    </citation>
    <scope>NUCLEOTIDE SEQUENCE [LARGE SCALE GENOMIC DNA]</scope>
    <source>
        <strain evidence="10">DSM 14365 / CIP 107738 / JCM 11303 / AJ 13395 / SMP-2</strain>
    </source>
</reference>
<dbReference type="PRINTS" id="PR01590">
    <property type="entry name" value="HTHFIS"/>
</dbReference>
<dbReference type="Pfam" id="PF25601">
    <property type="entry name" value="AAA_lid_14"/>
    <property type="match status" value="1"/>
</dbReference>
<keyword evidence="4" id="KW-0238">DNA-binding</keyword>
<dbReference type="InterPro" id="IPR003593">
    <property type="entry name" value="AAA+_ATPase"/>
</dbReference>
<dbReference type="PROSITE" id="PS00675">
    <property type="entry name" value="SIGMA54_INTERACT_1"/>
    <property type="match status" value="1"/>
</dbReference>
<dbReference type="InterPro" id="IPR011006">
    <property type="entry name" value="CheY-like_superfamily"/>
</dbReference>
<dbReference type="KEGG" id="hoh:Hoch_5338"/>
<proteinExistence type="predicted"/>
<dbReference type="EMBL" id="CP001804">
    <property type="protein sequence ID" value="ACY17822.1"/>
    <property type="molecule type" value="Genomic_DNA"/>
</dbReference>
<dbReference type="AlphaFoldDB" id="D0LYF6"/>
<dbReference type="PROSITE" id="PS00676">
    <property type="entry name" value="SIGMA54_INTERACT_2"/>
    <property type="match status" value="1"/>
</dbReference>
<dbReference type="Pfam" id="PF00072">
    <property type="entry name" value="Response_reg"/>
    <property type="match status" value="1"/>
</dbReference>
<dbReference type="CDD" id="cd00156">
    <property type="entry name" value="REC"/>
    <property type="match status" value="1"/>
</dbReference>
<dbReference type="GO" id="GO:0005524">
    <property type="term" value="F:ATP binding"/>
    <property type="evidence" value="ECO:0007669"/>
    <property type="project" value="UniProtKB-KW"/>
</dbReference>
<dbReference type="InterPro" id="IPR001789">
    <property type="entry name" value="Sig_transdc_resp-reg_receiver"/>
</dbReference>
<evidence type="ECO:0000259" key="8">
    <source>
        <dbReference type="PROSITE" id="PS50110"/>
    </source>
</evidence>
<feature type="domain" description="Sigma-54 factor interaction" evidence="7">
    <location>
        <begin position="149"/>
        <end position="378"/>
    </location>
</feature>
<dbReference type="Gene3D" id="1.10.8.60">
    <property type="match status" value="1"/>
</dbReference>
<dbReference type="Gene3D" id="1.10.10.60">
    <property type="entry name" value="Homeodomain-like"/>
    <property type="match status" value="1"/>
</dbReference>
<dbReference type="InterPro" id="IPR027417">
    <property type="entry name" value="P-loop_NTPase"/>
</dbReference>
<dbReference type="PANTHER" id="PTHR32071:SF57">
    <property type="entry name" value="C4-DICARBOXYLATE TRANSPORT TRANSCRIPTIONAL REGULATORY PROTEIN DCTD"/>
    <property type="match status" value="1"/>
</dbReference>
<dbReference type="eggNOG" id="COG2204">
    <property type="taxonomic scope" value="Bacteria"/>
</dbReference>
<keyword evidence="10" id="KW-1185">Reference proteome</keyword>
<feature type="domain" description="Response regulatory" evidence="8">
    <location>
        <begin position="11"/>
        <end position="125"/>
    </location>
</feature>
<dbReference type="SMART" id="SM00382">
    <property type="entry name" value="AAA"/>
    <property type="match status" value="1"/>
</dbReference>
<dbReference type="InterPro" id="IPR009057">
    <property type="entry name" value="Homeodomain-like_sf"/>
</dbReference>
<evidence type="ECO:0000313" key="9">
    <source>
        <dbReference type="EMBL" id="ACY17822.1"/>
    </source>
</evidence>
<keyword evidence="2" id="KW-0067">ATP-binding</keyword>
<dbReference type="Proteomes" id="UP000001880">
    <property type="component" value="Chromosome"/>
</dbReference>
<dbReference type="Pfam" id="PF00158">
    <property type="entry name" value="Sigma54_activat"/>
    <property type="match status" value="1"/>
</dbReference>
<dbReference type="GO" id="GO:0006355">
    <property type="term" value="P:regulation of DNA-templated transcription"/>
    <property type="evidence" value="ECO:0007669"/>
    <property type="project" value="InterPro"/>
</dbReference>
<dbReference type="RefSeq" id="WP_012830414.1">
    <property type="nucleotide sequence ID" value="NC_013440.1"/>
</dbReference>
<dbReference type="SUPFAM" id="SSF46689">
    <property type="entry name" value="Homeodomain-like"/>
    <property type="match status" value="1"/>
</dbReference>
<dbReference type="InterPro" id="IPR025944">
    <property type="entry name" value="Sigma_54_int_dom_CS"/>
</dbReference>
<evidence type="ECO:0000256" key="3">
    <source>
        <dbReference type="ARBA" id="ARBA00023015"/>
    </source>
</evidence>
<evidence type="ECO:0000256" key="4">
    <source>
        <dbReference type="ARBA" id="ARBA00023125"/>
    </source>
</evidence>
<name>D0LYF6_HALO1</name>
<dbReference type="SUPFAM" id="SSF52540">
    <property type="entry name" value="P-loop containing nucleoside triphosphate hydrolases"/>
    <property type="match status" value="1"/>
</dbReference>
<dbReference type="STRING" id="502025.Hoch_5338"/>
<dbReference type="FunFam" id="3.40.50.300:FF:000006">
    <property type="entry name" value="DNA-binding transcriptional regulator NtrC"/>
    <property type="match status" value="1"/>
</dbReference>
<evidence type="ECO:0000256" key="1">
    <source>
        <dbReference type="ARBA" id="ARBA00022741"/>
    </source>
</evidence>
<dbReference type="HOGENOM" id="CLU_000445_0_6_7"/>
<sequence>MDTTVDKSPRSVLLVEDEAPLRRALERFLRRAGYAVRSAGTLAEGRNAFDQAAVDVALVDFRLPDGSGADLIRWAISQQRAQSVYGMTSYTNGPAVRAARAAGCLGILEKPFDISVLIKLIEGAEQAPEGEDEKGEDFAAWRVRNACQILGEDSRLMDALHTIWEVADTECTVLVTGESGTGKELFARALHDASPRAGGPFVALNCAAIPESMVEAELFGHARGAFTGAHANREGRVAGASGGTLFLDEIGDMPLAAQAKLLRMLQDRTIMPVGSDRPVDIDVRVVAATNQDLESMVEAGRFRGDLFYRLNVIPVELPPLRERGDDIARLAEAFLHQANRRNGRNVTGFESAAMRAMREHYWPGNVRELSHLIERTVLLKKSGLIAEADLRLRVAARGTGGHQVLPTVEGLDLRSAIEDVERRLIEEALDRTGGNRTEAAALLGVNRTTLVEKIRKHSTKDE</sequence>
<evidence type="ECO:0000259" key="7">
    <source>
        <dbReference type="PROSITE" id="PS50045"/>
    </source>
</evidence>
<dbReference type="Gene3D" id="3.40.50.300">
    <property type="entry name" value="P-loop containing nucleotide triphosphate hydrolases"/>
    <property type="match status" value="1"/>
</dbReference>
<dbReference type="PANTHER" id="PTHR32071">
    <property type="entry name" value="TRANSCRIPTIONAL REGULATORY PROTEIN"/>
    <property type="match status" value="1"/>
</dbReference>
<feature type="modified residue" description="4-aspartylphosphate" evidence="6">
    <location>
        <position position="60"/>
    </location>
</feature>
<dbReference type="GO" id="GO:0043565">
    <property type="term" value="F:sequence-specific DNA binding"/>
    <property type="evidence" value="ECO:0007669"/>
    <property type="project" value="InterPro"/>
</dbReference>